<accession>A0A9Q8Y5P0</accession>
<gene>
    <name evidence="1" type="ORF">NE863_10300</name>
</gene>
<proteinExistence type="predicted"/>
<dbReference type="OrthoDB" id="9797162at2"/>
<reference evidence="1" key="1">
    <citation type="submission" date="2022-06" db="EMBL/GenBank/DDBJ databases">
        <title>Physiological and biochemical characterization and genomic elucidation of a strain of the genus Ensifer adhaerens M8 that combines arsenic oxidation and chromium reduction.</title>
        <authorList>
            <person name="Li X."/>
            <person name="Yu c."/>
        </authorList>
    </citation>
    <scope>NUCLEOTIDE SEQUENCE</scope>
    <source>
        <strain evidence="1">M8</strain>
    </source>
</reference>
<dbReference type="AlphaFoldDB" id="A0A9Q8Y5P0"/>
<name>A0A9Q8Y5P0_ENSAD</name>
<dbReference type="InterPro" id="IPR014825">
    <property type="entry name" value="DNA_alkylation"/>
</dbReference>
<protein>
    <submittedName>
        <fullName evidence="1">DNA alkylation repair protein</fullName>
    </submittedName>
</protein>
<sequence>MSESKTKKRGASGIGAERLAQLNAGAQAITLTECLAVDFAALMGNIVPGIDDDALAEMTSAASAGISRRMPLAARLIGERLGPSTFETLKQHSSDTVRGWACFVVAAGENMTLAERLAAIRPLADDSHFGVREWAWIAVRPHLAADLDQAIALLAAEWTSDPSERIRRFASESIRPRGVWCAHITALKQEPERALPVLEPLRADPSPYVQDSVGNWLNDAAKDRPEWVQALAARWSAESSGPATSRICRRALRSIPTRSSSGNA</sequence>
<dbReference type="Gene3D" id="1.25.40.290">
    <property type="entry name" value="ARM repeat domains"/>
    <property type="match status" value="1"/>
</dbReference>
<dbReference type="SUPFAM" id="SSF48371">
    <property type="entry name" value="ARM repeat"/>
    <property type="match status" value="1"/>
</dbReference>
<dbReference type="InterPro" id="IPR016024">
    <property type="entry name" value="ARM-type_fold"/>
</dbReference>
<organism evidence="1 2">
    <name type="scientific">Ensifer adhaerens</name>
    <name type="common">Sinorhizobium morelense</name>
    <dbReference type="NCBI Taxonomy" id="106592"/>
    <lineage>
        <taxon>Bacteria</taxon>
        <taxon>Pseudomonadati</taxon>
        <taxon>Pseudomonadota</taxon>
        <taxon>Alphaproteobacteria</taxon>
        <taxon>Hyphomicrobiales</taxon>
        <taxon>Rhizobiaceae</taxon>
        <taxon>Sinorhizobium/Ensifer group</taxon>
        <taxon>Ensifer</taxon>
    </lineage>
</organism>
<dbReference type="Proteomes" id="UP001055460">
    <property type="component" value="Chromosome"/>
</dbReference>
<dbReference type="RefSeq" id="WP_110818656.1">
    <property type="nucleotide sequence ID" value="NZ_CP098807.1"/>
</dbReference>
<dbReference type="Pfam" id="PF08713">
    <property type="entry name" value="DNA_alkylation"/>
    <property type="match status" value="1"/>
</dbReference>
<dbReference type="EMBL" id="CP098807">
    <property type="protein sequence ID" value="USJ21717.1"/>
    <property type="molecule type" value="Genomic_DNA"/>
</dbReference>
<evidence type="ECO:0000313" key="2">
    <source>
        <dbReference type="Proteomes" id="UP001055460"/>
    </source>
</evidence>
<evidence type="ECO:0000313" key="1">
    <source>
        <dbReference type="EMBL" id="USJ21717.1"/>
    </source>
</evidence>